<comment type="similarity">
    <text evidence="1">Belongs to the glycosyl hydrolase 1 family.</text>
</comment>
<evidence type="ECO:0000313" key="3">
    <source>
        <dbReference type="EMBL" id="RLV57816.1"/>
    </source>
</evidence>
<protein>
    <recommendedName>
        <fullName evidence="5">Nucleotidyltransferase</fullName>
    </recommendedName>
</protein>
<evidence type="ECO:0000313" key="4">
    <source>
        <dbReference type="Proteomes" id="UP000281474"/>
    </source>
</evidence>
<dbReference type="InterPro" id="IPR043519">
    <property type="entry name" value="NT_sf"/>
</dbReference>
<dbReference type="PROSITE" id="PS00572">
    <property type="entry name" value="GLYCOSYL_HYDROL_F1_1"/>
    <property type="match status" value="1"/>
</dbReference>
<name>A0A3L8PR33_9GAMM</name>
<dbReference type="OrthoDB" id="7065797at2"/>
<feature type="active site" description="Nucleophile" evidence="2">
    <location>
        <position position="139"/>
    </location>
</feature>
<sequence>MPKFYKTKLTKPVAHKKLLGLLERIQFWNNEYSEYYQIEKAALVGSLARDGDRFGDIDICIDLKRSKKFNPAAHSEDYINWRQEVLGYAPPRDFFAELGMFDKDLFRFVKNRDGRIELLRWNQFDPICLTLQPYVILVENGIGIVNSISDIESNKKCFTTEQALELVKNDTPHHPNEISGIYWDSYCQSLSVYPASIRNAILKRDSAKKRYDAYLEENI</sequence>
<dbReference type="InterPro" id="IPR018120">
    <property type="entry name" value="Glyco_hydro_1_AS"/>
</dbReference>
<dbReference type="SUPFAM" id="SSF81301">
    <property type="entry name" value="Nucleotidyltransferase"/>
    <property type="match status" value="1"/>
</dbReference>
<reference evidence="3 4" key="1">
    <citation type="submission" date="2018-09" db="EMBL/GenBank/DDBJ databases">
        <title>Phylogeny of the Shewanellaceae, and recommendation for two new genera, Pseudoshewanella and Parashewanella.</title>
        <authorList>
            <person name="Wang G."/>
        </authorList>
    </citation>
    <scope>NUCLEOTIDE SEQUENCE [LARGE SCALE GENOMIC DNA]</scope>
    <source>
        <strain evidence="3 4">C51</strain>
    </source>
</reference>
<keyword evidence="4" id="KW-1185">Reference proteome</keyword>
<accession>A0A3L8PR33</accession>
<proteinExistence type="inferred from homology"/>
<organism evidence="3 4">
    <name type="scientific">Parashewanella curva</name>
    <dbReference type="NCBI Taxonomy" id="2338552"/>
    <lineage>
        <taxon>Bacteria</taxon>
        <taxon>Pseudomonadati</taxon>
        <taxon>Pseudomonadota</taxon>
        <taxon>Gammaproteobacteria</taxon>
        <taxon>Alteromonadales</taxon>
        <taxon>Shewanellaceae</taxon>
        <taxon>Parashewanella</taxon>
    </lineage>
</organism>
<dbReference type="RefSeq" id="WP_121840846.1">
    <property type="nucleotide sequence ID" value="NZ_ML014887.1"/>
</dbReference>
<dbReference type="AlphaFoldDB" id="A0A3L8PR33"/>
<dbReference type="EMBL" id="QZEI01000138">
    <property type="protein sequence ID" value="RLV57816.1"/>
    <property type="molecule type" value="Genomic_DNA"/>
</dbReference>
<evidence type="ECO:0008006" key="5">
    <source>
        <dbReference type="Google" id="ProtNLM"/>
    </source>
</evidence>
<comment type="caution">
    <text evidence="3">The sequence shown here is derived from an EMBL/GenBank/DDBJ whole genome shotgun (WGS) entry which is preliminary data.</text>
</comment>
<evidence type="ECO:0000256" key="1">
    <source>
        <dbReference type="ARBA" id="ARBA00010838"/>
    </source>
</evidence>
<gene>
    <name evidence="3" type="ORF">D5018_20550</name>
</gene>
<dbReference type="Proteomes" id="UP000281474">
    <property type="component" value="Unassembled WGS sequence"/>
</dbReference>
<evidence type="ECO:0000256" key="2">
    <source>
        <dbReference type="PROSITE-ProRule" id="PRU10055"/>
    </source>
</evidence>